<proteinExistence type="predicted"/>
<evidence type="ECO:0000256" key="1">
    <source>
        <dbReference type="SAM" id="MobiDB-lite"/>
    </source>
</evidence>
<dbReference type="Proteomes" id="UP000186817">
    <property type="component" value="Unassembled WGS sequence"/>
</dbReference>
<protein>
    <submittedName>
        <fullName evidence="2">Uncharacterized protein</fullName>
    </submittedName>
</protein>
<name>A0A1Q9C5X0_SYMMI</name>
<evidence type="ECO:0000313" key="3">
    <source>
        <dbReference type="Proteomes" id="UP000186817"/>
    </source>
</evidence>
<dbReference type="OrthoDB" id="409210at2759"/>
<reference evidence="2 3" key="1">
    <citation type="submission" date="2016-02" db="EMBL/GenBank/DDBJ databases">
        <title>Genome analysis of coral dinoflagellate symbionts highlights evolutionary adaptations to a symbiotic lifestyle.</title>
        <authorList>
            <person name="Aranda M."/>
            <person name="Li Y."/>
            <person name="Liew Y.J."/>
            <person name="Baumgarten S."/>
            <person name="Simakov O."/>
            <person name="Wilson M."/>
            <person name="Piel J."/>
            <person name="Ashoor H."/>
            <person name="Bougouffa S."/>
            <person name="Bajic V.B."/>
            <person name="Ryu T."/>
            <person name="Ravasi T."/>
            <person name="Bayer T."/>
            <person name="Micklem G."/>
            <person name="Kim H."/>
            <person name="Bhak J."/>
            <person name="Lajeunesse T.C."/>
            <person name="Voolstra C.R."/>
        </authorList>
    </citation>
    <scope>NUCLEOTIDE SEQUENCE [LARGE SCALE GENOMIC DNA]</scope>
    <source>
        <strain evidence="2 3">CCMP2467</strain>
    </source>
</reference>
<evidence type="ECO:0000313" key="2">
    <source>
        <dbReference type="EMBL" id="OLP78295.1"/>
    </source>
</evidence>
<keyword evidence="3" id="KW-1185">Reference proteome</keyword>
<feature type="region of interest" description="Disordered" evidence="1">
    <location>
        <begin position="365"/>
        <end position="427"/>
    </location>
</feature>
<comment type="caution">
    <text evidence="2">The sequence shown here is derived from an EMBL/GenBank/DDBJ whole genome shotgun (WGS) entry which is preliminary data.</text>
</comment>
<dbReference type="EMBL" id="LSRX01001631">
    <property type="protein sequence ID" value="OLP78295.1"/>
    <property type="molecule type" value="Genomic_DNA"/>
</dbReference>
<dbReference type="AlphaFoldDB" id="A0A1Q9C5X0"/>
<feature type="compositionally biased region" description="Basic and acidic residues" evidence="1">
    <location>
        <begin position="393"/>
        <end position="405"/>
    </location>
</feature>
<sequence>MDWYNVVQHCEADYVNSFMSGQCGGNFPFDGARGGGGTTTKLWNGTTLTRKRHSFRESMQKEYTANNYMGKRLQSSAFYVHTGDNLQSCNTTSLRVFLLSSATSGSPVLNGNRCPPAREGHCHLLRDGVRRAYLSCTPRPQALRWEVTNANFMAGKDGDPSHAPGGEDELTAATIIQALQGELQGCFAKAQRQLDGTTLKVLHEARATQRIKEVELDLNDQVRQARSCIQALTMKRDNCEVQMTRLAHPEREPLCQPIGLTGDIGIPHHTDYYNHADKTRAPVPDGGFARLVQGTMEEPAFLKNKKEDLVTEKPQEVHNNNAYYQASSEPTLLTPPRVAQLVRPDADETQPRGLHAEQDIFEEATSPADEQTGTDNHLLDGNMVEQTGTYFPHQEEESDWNRDSQDEASDLYDNGVERTRKRPRPEK</sequence>
<organism evidence="2 3">
    <name type="scientific">Symbiodinium microadriaticum</name>
    <name type="common">Dinoflagellate</name>
    <name type="synonym">Zooxanthella microadriatica</name>
    <dbReference type="NCBI Taxonomy" id="2951"/>
    <lineage>
        <taxon>Eukaryota</taxon>
        <taxon>Sar</taxon>
        <taxon>Alveolata</taxon>
        <taxon>Dinophyceae</taxon>
        <taxon>Suessiales</taxon>
        <taxon>Symbiodiniaceae</taxon>
        <taxon>Symbiodinium</taxon>
    </lineage>
</organism>
<gene>
    <name evidence="2" type="ORF">AK812_SmicGene41551</name>
</gene>
<accession>A0A1Q9C5X0</accession>